<dbReference type="PROSITE" id="PS51643">
    <property type="entry name" value="HD_CAS3"/>
    <property type="match status" value="1"/>
</dbReference>
<dbReference type="GO" id="GO:0046872">
    <property type="term" value="F:metal ion binding"/>
    <property type="evidence" value="ECO:0007669"/>
    <property type="project" value="UniProtKB-KW"/>
</dbReference>
<evidence type="ECO:0000256" key="8">
    <source>
        <dbReference type="ARBA" id="ARBA00023118"/>
    </source>
</evidence>
<dbReference type="SUPFAM" id="SSF52540">
    <property type="entry name" value="P-loop containing nucleoside triphosphate hydrolases"/>
    <property type="match status" value="1"/>
</dbReference>
<gene>
    <name evidence="11" type="ORF">AXE65_07000</name>
</gene>
<dbReference type="Pfam" id="PF00270">
    <property type="entry name" value="DEAD"/>
    <property type="match status" value="1"/>
</dbReference>
<dbReference type="GO" id="GO:0016787">
    <property type="term" value="F:hydrolase activity"/>
    <property type="evidence" value="ECO:0007669"/>
    <property type="project" value="UniProtKB-KW"/>
</dbReference>
<dbReference type="AlphaFoldDB" id="A0A139SJ86"/>
<dbReference type="InterPro" id="IPR006483">
    <property type="entry name" value="CRISPR-assoc_Cas3_HD"/>
</dbReference>
<keyword evidence="3" id="KW-0479">Metal-binding</keyword>
<dbReference type="CDD" id="cd09641">
    <property type="entry name" value="Cas3''_I"/>
    <property type="match status" value="1"/>
</dbReference>
<dbReference type="InterPro" id="IPR038257">
    <property type="entry name" value="CRISPR-assoc_Cas3_HD_sf"/>
</dbReference>
<protein>
    <submittedName>
        <fullName evidence="11">CRISPR-associated protein Cas3</fullName>
    </submittedName>
</protein>
<feature type="domain" description="HD Cas3-type" evidence="10">
    <location>
        <begin position="17"/>
        <end position="181"/>
    </location>
</feature>
<evidence type="ECO:0000256" key="6">
    <source>
        <dbReference type="ARBA" id="ARBA00022806"/>
    </source>
</evidence>
<evidence type="ECO:0000256" key="1">
    <source>
        <dbReference type="ARBA" id="ARBA00006847"/>
    </source>
</evidence>
<dbReference type="CDD" id="cd17930">
    <property type="entry name" value="DEXHc_cas3"/>
    <property type="match status" value="1"/>
</dbReference>
<name>A0A139SJ86_9GAMM</name>
<evidence type="ECO:0000256" key="4">
    <source>
        <dbReference type="ARBA" id="ARBA00022741"/>
    </source>
</evidence>
<keyword evidence="4" id="KW-0547">Nucleotide-binding</keyword>
<comment type="similarity">
    <text evidence="1">In the N-terminal section; belongs to the CRISPR-associated nuclease Cas3-HD family.</text>
</comment>
<reference evidence="11 12" key="1">
    <citation type="submission" date="2016-02" db="EMBL/GenBank/DDBJ databases">
        <authorList>
            <person name="Wen L."/>
            <person name="He K."/>
            <person name="Yang H."/>
        </authorList>
    </citation>
    <scope>NUCLEOTIDE SEQUENCE [LARGE SCALE GENOMIC DNA]</scope>
    <source>
        <strain evidence="11 12">CV58</strain>
    </source>
</reference>
<evidence type="ECO:0000259" key="10">
    <source>
        <dbReference type="PROSITE" id="PS51643"/>
    </source>
</evidence>
<evidence type="ECO:0000313" key="12">
    <source>
        <dbReference type="Proteomes" id="UP000072660"/>
    </source>
</evidence>
<dbReference type="OrthoDB" id="9810236at2"/>
<dbReference type="Proteomes" id="UP000072660">
    <property type="component" value="Unassembled WGS sequence"/>
</dbReference>
<keyword evidence="7" id="KW-0067">ATP-binding</keyword>
<accession>A0A139SJ86</accession>
<dbReference type="InterPro" id="IPR027417">
    <property type="entry name" value="P-loop_NTPase"/>
</dbReference>
<dbReference type="Gene3D" id="1.10.3210.30">
    <property type="match status" value="1"/>
</dbReference>
<keyword evidence="5" id="KW-0378">Hydrolase</keyword>
<comment type="caution">
    <text evidence="11">The sequence shown here is derived from an EMBL/GenBank/DDBJ whole genome shotgun (WGS) entry which is preliminary data.</text>
</comment>
<dbReference type="PROSITE" id="PS51192">
    <property type="entry name" value="HELICASE_ATP_BIND_1"/>
    <property type="match status" value="1"/>
</dbReference>
<evidence type="ECO:0000256" key="7">
    <source>
        <dbReference type="ARBA" id="ARBA00022840"/>
    </source>
</evidence>
<dbReference type="GO" id="GO:0004386">
    <property type="term" value="F:helicase activity"/>
    <property type="evidence" value="ECO:0007669"/>
    <property type="project" value="UniProtKB-KW"/>
</dbReference>
<keyword evidence="8" id="KW-0051">Antiviral defense</keyword>
<dbReference type="Pfam" id="PF01966">
    <property type="entry name" value="HD"/>
    <property type="match status" value="1"/>
</dbReference>
<dbReference type="GO" id="GO:0005524">
    <property type="term" value="F:ATP binding"/>
    <property type="evidence" value="ECO:0007669"/>
    <property type="project" value="UniProtKB-KW"/>
</dbReference>
<evidence type="ECO:0000256" key="2">
    <source>
        <dbReference type="ARBA" id="ARBA00009046"/>
    </source>
</evidence>
<proteinExistence type="inferred from homology"/>
<dbReference type="SMART" id="SM00487">
    <property type="entry name" value="DEXDc"/>
    <property type="match status" value="1"/>
</dbReference>
<dbReference type="InterPro" id="IPR011545">
    <property type="entry name" value="DEAD/DEAH_box_helicase_dom"/>
</dbReference>
<organism evidence="11 12">
    <name type="scientific">Ventosimonas gracilis</name>
    <dbReference type="NCBI Taxonomy" id="1680762"/>
    <lineage>
        <taxon>Bacteria</taxon>
        <taxon>Pseudomonadati</taxon>
        <taxon>Pseudomonadota</taxon>
        <taxon>Gammaproteobacteria</taxon>
        <taxon>Pseudomonadales</taxon>
        <taxon>Ventosimonadaceae</taxon>
        <taxon>Ventosimonas</taxon>
    </lineage>
</organism>
<evidence type="ECO:0000256" key="5">
    <source>
        <dbReference type="ARBA" id="ARBA00022801"/>
    </source>
</evidence>
<keyword evidence="12" id="KW-1185">Reference proteome</keyword>
<dbReference type="Pfam" id="PF22590">
    <property type="entry name" value="Cas3-like_C_2"/>
    <property type="match status" value="1"/>
</dbReference>
<keyword evidence="6" id="KW-0347">Helicase</keyword>
<evidence type="ECO:0000259" key="9">
    <source>
        <dbReference type="PROSITE" id="PS51192"/>
    </source>
</evidence>
<evidence type="ECO:0000256" key="3">
    <source>
        <dbReference type="ARBA" id="ARBA00022723"/>
    </source>
</evidence>
<dbReference type="InterPro" id="IPR054712">
    <property type="entry name" value="Cas3-like_dom"/>
</dbReference>
<comment type="similarity">
    <text evidence="2">In the central section; belongs to the CRISPR-associated helicase Cas3 family.</text>
</comment>
<dbReference type="NCBIfam" id="TIGR01596">
    <property type="entry name" value="cas3_HD"/>
    <property type="match status" value="1"/>
</dbReference>
<dbReference type="Gene3D" id="3.40.50.300">
    <property type="entry name" value="P-loop containing nucleotide triphosphate hydrolases"/>
    <property type="match status" value="2"/>
</dbReference>
<dbReference type="SUPFAM" id="SSF109604">
    <property type="entry name" value="HD-domain/PDEase-like"/>
    <property type="match status" value="1"/>
</dbReference>
<evidence type="ECO:0000313" key="11">
    <source>
        <dbReference type="EMBL" id="KXU34581.1"/>
    </source>
</evidence>
<sequence length="753" mass="84414">MSAESQKFFAHSTNPADKSDWQLLKGHLSCVGELAARNAAHFDAAHLARPMGLLHDLGKYTNAFQKRLSGEFPKVDHSTWGARIAQKEYGELGLLMAYGIAGHHAGLANGRRRKARTTLQERLQNELPKLLPQWKTEINLPDAAEINKLPKDFKICSERVAFQFALLTRMLFSCLVDADFIDTDNFYRRIEGRPARDGTSRPSLAQLRERLDARLSDFRGDSEVNRLRAGILSHVRGQAAHEPGLFSLTVPTGGGKTLASLAFALDHAIAHGLRRVIFVIPFTSIVEQNAQVFREAFGELGESAVLEHHSAFVDDPEKFVDDPEKSAQSREKRQLAMENWDAPVIVTTAVQFFESLFADRPSRCRKLHNIAGSVVILDEAQTLPLKLLRPCVTLLDELTLNYRTSIVLCTATQPALNDADGFRNGLKGVRELAPDPADLYRRLRRVNVRHLGTLDDEALAGHLRQREQVLCIVNNRRHARALFDAIADQPGACHLTTLMCAKHRSAVLGEIRQRLKDALPCRLISTSLIEAGVDIDLPTVLRAQAGLDSIAQAAGRCNREGRREPADSEVLVFATANPDWAAPPELKQFAQAFRSVEPRYRDDLLAPEAIRAYFREIYWQKGDKELDACGLLDLLKASREDSLPFENLASDFRLIETTMRPVIIPWDDIARDALAKLPFAQGCGAIARRLQPYVVQLPKQAYDALSHAHAIQAVRPDIYGEQFMQLVNPRLYDERFGLHWDNPQFIQAERLVY</sequence>
<dbReference type="EMBL" id="LSZO01000211">
    <property type="protein sequence ID" value="KXU34581.1"/>
    <property type="molecule type" value="Genomic_DNA"/>
</dbReference>
<dbReference type="InterPro" id="IPR014001">
    <property type="entry name" value="Helicase_ATP-bd"/>
</dbReference>
<dbReference type="InterPro" id="IPR006674">
    <property type="entry name" value="HD_domain"/>
</dbReference>
<dbReference type="GO" id="GO:0051607">
    <property type="term" value="P:defense response to virus"/>
    <property type="evidence" value="ECO:0007669"/>
    <property type="project" value="UniProtKB-KW"/>
</dbReference>
<feature type="domain" description="Helicase ATP-binding" evidence="9">
    <location>
        <begin position="237"/>
        <end position="431"/>
    </location>
</feature>
<dbReference type="GO" id="GO:0003676">
    <property type="term" value="F:nucleic acid binding"/>
    <property type="evidence" value="ECO:0007669"/>
    <property type="project" value="InterPro"/>
</dbReference>